<gene>
    <name evidence="2" type="ORF">CYMTET_26017</name>
</gene>
<evidence type="ECO:0000256" key="1">
    <source>
        <dbReference type="SAM" id="MobiDB-lite"/>
    </source>
</evidence>
<keyword evidence="3" id="KW-1185">Reference proteome</keyword>
<dbReference type="EMBL" id="LGRX02014028">
    <property type="protein sequence ID" value="KAK3265283.1"/>
    <property type="molecule type" value="Genomic_DNA"/>
</dbReference>
<feature type="compositionally biased region" description="Gly residues" evidence="1">
    <location>
        <begin position="69"/>
        <end position="94"/>
    </location>
</feature>
<protein>
    <submittedName>
        <fullName evidence="2">Uncharacterized protein</fullName>
    </submittedName>
</protein>
<accession>A0AAE0FTF7</accession>
<proteinExistence type="predicted"/>
<name>A0AAE0FTF7_9CHLO</name>
<evidence type="ECO:0000313" key="3">
    <source>
        <dbReference type="Proteomes" id="UP001190700"/>
    </source>
</evidence>
<organism evidence="2 3">
    <name type="scientific">Cymbomonas tetramitiformis</name>
    <dbReference type="NCBI Taxonomy" id="36881"/>
    <lineage>
        <taxon>Eukaryota</taxon>
        <taxon>Viridiplantae</taxon>
        <taxon>Chlorophyta</taxon>
        <taxon>Pyramimonadophyceae</taxon>
        <taxon>Pyramimonadales</taxon>
        <taxon>Pyramimonadaceae</taxon>
        <taxon>Cymbomonas</taxon>
    </lineage>
</organism>
<feature type="non-terminal residue" evidence="2">
    <location>
        <position position="203"/>
    </location>
</feature>
<feature type="region of interest" description="Disordered" evidence="1">
    <location>
        <begin position="57"/>
        <end position="99"/>
    </location>
</feature>
<reference evidence="2 3" key="1">
    <citation type="journal article" date="2015" name="Genome Biol. Evol.">
        <title>Comparative Genomics of a Bacterivorous Green Alga Reveals Evolutionary Causalities and Consequences of Phago-Mixotrophic Mode of Nutrition.</title>
        <authorList>
            <person name="Burns J.A."/>
            <person name="Paasch A."/>
            <person name="Narechania A."/>
            <person name="Kim E."/>
        </authorList>
    </citation>
    <scope>NUCLEOTIDE SEQUENCE [LARGE SCALE GENOMIC DNA]</scope>
    <source>
        <strain evidence="2 3">PLY_AMNH</strain>
    </source>
</reference>
<sequence>MAGGQGRWWWRGETGKVGVVGGGGVGEGGGGGGKAGGGKLGIGGEGVAVVEWEEEEEIMEEEEGRSRRVGGGRGGSGGEGGWRGGGVVEGGGGRGTDREARVAVEGGVEEEELDGEVRVTVEGGVEEGMEMEEAEAGRCSDQLQHRKNALRIRDQGLEVEADKEAEEALGLVELARREVAGVETGMGVTVETVVEVRSEGAEG</sequence>
<dbReference type="AlphaFoldDB" id="A0AAE0FTF7"/>
<evidence type="ECO:0000313" key="2">
    <source>
        <dbReference type="EMBL" id="KAK3265283.1"/>
    </source>
</evidence>
<dbReference type="Proteomes" id="UP001190700">
    <property type="component" value="Unassembled WGS sequence"/>
</dbReference>
<comment type="caution">
    <text evidence="2">The sequence shown here is derived from an EMBL/GenBank/DDBJ whole genome shotgun (WGS) entry which is preliminary data.</text>
</comment>